<evidence type="ECO:0000256" key="3">
    <source>
        <dbReference type="ARBA" id="ARBA00022989"/>
    </source>
</evidence>
<gene>
    <name evidence="6" type="ORF">LTR25_005302</name>
</gene>
<comment type="subcellular location">
    <subcellularLocation>
        <location evidence="1">Membrane</location>
        <topology evidence="1">Multi-pass membrane protein</topology>
    </subcellularLocation>
</comment>
<dbReference type="Pfam" id="PF03619">
    <property type="entry name" value="Solute_trans_a"/>
    <property type="match status" value="1"/>
</dbReference>
<sequence>MSPTCPPKPSSAAIEGEPIIGRFSFQHIVHIIGWVCFGITAVFCMGLCILHFSHYRAPNEQRNVFRIIIFPVVASLAAVISIYSYRASGYIEPIASLYEAIALASLFLLYVQYVAPEESTRVAFFRELEYKTKNGSVKPLQHYKLFRAAWTIVFSYVVVYTILVIAQEVTQATGVYCETSNKPAFAHIWLQAFQLITTIVAVVTVIRFQRRLKDHMVGHNALPKLLSFKLFVLITTIQHFVFSVIGSRATGSKKLTYDDITIGLQSLLVCIEALVCQISFYFFFHAKEFAVNKHEGAKDGAVYSPMKAFLHALNPIDLILSIGRAYGLVRS</sequence>
<name>A0AAV9Q930_9PEZI</name>
<feature type="transmembrane region" description="Helical" evidence="5">
    <location>
        <begin position="148"/>
        <end position="166"/>
    </location>
</feature>
<dbReference type="Proteomes" id="UP001345827">
    <property type="component" value="Unassembled WGS sequence"/>
</dbReference>
<evidence type="ECO:0000256" key="1">
    <source>
        <dbReference type="ARBA" id="ARBA00004141"/>
    </source>
</evidence>
<evidence type="ECO:0000313" key="7">
    <source>
        <dbReference type="Proteomes" id="UP001345827"/>
    </source>
</evidence>
<protein>
    <recommendedName>
        <fullName evidence="8">DUF300-domain-containing protein</fullName>
    </recommendedName>
</protein>
<keyword evidence="2 5" id="KW-0812">Transmembrane</keyword>
<keyword evidence="4 5" id="KW-0472">Membrane</keyword>
<keyword evidence="7" id="KW-1185">Reference proteome</keyword>
<feature type="transmembrane region" description="Helical" evidence="5">
    <location>
        <begin position="64"/>
        <end position="85"/>
    </location>
</feature>
<organism evidence="6 7">
    <name type="scientific">Vermiconidia calcicola</name>
    <dbReference type="NCBI Taxonomy" id="1690605"/>
    <lineage>
        <taxon>Eukaryota</taxon>
        <taxon>Fungi</taxon>
        <taxon>Dikarya</taxon>
        <taxon>Ascomycota</taxon>
        <taxon>Pezizomycotina</taxon>
        <taxon>Dothideomycetes</taxon>
        <taxon>Dothideomycetidae</taxon>
        <taxon>Mycosphaerellales</taxon>
        <taxon>Extremaceae</taxon>
        <taxon>Vermiconidia</taxon>
    </lineage>
</organism>
<dbReference type="GO" id="GO:0016020">
    <property type="term" value="C:membrane"/>
    <property type="evidence" value="ECO:0007669"/>
    <property type="project" value="UniProtKB-SubCell"/>
</dbReference>
<feature type="transmembrane region" description="Helical" evidence="5">
    <location>
        <begin position="226"/>
        <end position="246"/>
    </location>
</feature>
<dbReference type="EMBL" id="JAXLQG010000008">
    <property type="protein sequence ID" value="KAK5536628.1"/>
    <property type="molecule type" value="Genomic_DNA"/>
</dbReference>
<reference evidence="6 7" key="1">
    <citation type="submission" date="2023-06" db="EMBL/GenBank/DDBJ databases">
        <title>Black Yeasts Isolated from many extreme environments.</title>
        <authorList>
            <person name="Coleine C."/>
            <person name="Stajich J.E."/>
            <person name="Selbmann L."/>
        </authorList>
    </citation>
    <scope>NUCLEOTIDE SEQUENCE [LARGE SCALE GENOMIC DNA]</scope>
    <source>
        <strain evidence="6 7">CCFEE 5887</strain>
    </source>
</reference>
<feature type="transmembrane region" description="Helical" evidence="5">
    <location>
        <begin position="266"/>
        <end position="284"/>
    </location>
</feature>
<evidence type="ECO:0000313" key="6">
    <source>
        <dbReference type="EMBL" id="KAK5536628.1"/>
    </source>
</evidence>
<accession>A0AAV9Q930</accession>
<proteinExistence type="predicted"/>
<evidence type="ECO:0000256" key="4">
    <source>
        <dbReference type="ARBA" id="ARBA00023136"/>
    </source>
</evidence>
<dbReference type="PANTHER" id="PTHR23423">
    <property type="entry name" value="ORGANIC SOLUTE TRANSPORTER-RELATED"/>
    <property type="match status" value="1"/>
</dbReference>
<evidence type="ECO:0000256" key="5">
    <source>
        <dbReference type="SAM" id="Phobius"/>
    </source>
</evidence>
<dbReference type="InterPro" id="IPR005178">
    <property type="entry name" value="Ostalpha/TMEM184C"/>
</dbReference>
<dbReference type="AlphaFoldDB" id="A0AAV9Q930"/>
<feature type="transmembrane region" description="Helical" evidence="5">
    <location>
        <begin position="31"/>
        <end position="52"/>
    </location>
</feature>
<feature type="transmembrane region" description="Helical" evidence="5">
    <location>
        <begin position="97"/>
        <end position="115"/>
    </location>
</feature>
<feature type="transmembrane region" description="Helical" evidence="5">
    <location>
        <begin position="186"/>
        <end position="206"/>
    </location>
</feature>
<comment type="caution">
    <text evidence="6">The sequence shown here is derived from an EMBL/GenBank/DDBJ whole genome shotgun (WGS) entry which is preliminary data.</text>
</comment>
<keyword evidence="3 5" id="KW-1133">Transmembrane helix</keyword>
<evidence type="ECO:0000256" key="2">
    <source>
        <dbReference type="ARBA" id="ARBA00022692"/>
    </source>
</evidence>
<dbReference type="SMART" id="SM01417">
    <property type="entry name" value="Solute_trans_a"/>
    <property type="match status" value="1"/>
</dbReference>
<evidence type="ECO:0008006" key="8">
    <source>
        <dbReference type="Google" id="ProtNLM"/>
    </source>
</evidence>